<feature type="transmembrane region" description="Helical" evidence="11">
    <location>
        <begin position="224"/>
        <end position="246"/>
    </location>
</feature>
<feature type="transmembrane region" description="Helical" evidence="11">
    <location>
        <begin position="277"/>
        <end position="298"/>
    </location>
</feature>
<dbReference type="GO" id="GO:0005245">
    <property type="term" value="F:voltage-gated calcium channel activity"/>
    <property type="evidence" value="ECO:0007669"/>
    <property type="project" value="InterPro"/>
</dbReference>
<dbReference type="GO" id="GO:0016020">
    <property type="term" value="C:membrane"/>
    <property type="evidence" value="ECO:0007669"/>
    <property type="project" value="UniProtKB-SubCell"/>
</dbReference>
<dbReference type="Gene3D" id="1.10.287.70">
    <property type="match status" value="2"/>
</dbReference>
<accession>A0A7S3JYQ2</accession>
<gene>
    <name evidence="13" type="ORF">ALAG00032_LOCUS10272</name>
</gene>
<feature type="transmembrane region" description="Helical" evidence="11">
    <location>
        <begin position="121"/>
        <end position="142"/>
    </location>
</feature>
<name>A0A7S3JYQ2_9STRA</name>
<evidence type="ECO:0000256" key="2">
    <source>
        <dbReference type="ARBA" id="ARBA00022448"/>
    </source>
</evidence>
<feature type="domain" description="Ion transport" evidence="12">
    <location>
        <begin position="440"/>
        <end position="696"/>
    </location>
</feature>
<keyword evidence="7" id="KW-0406">Ion transport</keyword>
<keyword evidence="9" id="KW-0407">Ion channel</keyword>
<dbReference type="PANTHER" id="PTHR46988">
    <property type="entry name" value="TWO PORE CALCIUM CHANNEL PROTEIN 1"/>
    <property type="match status" value="1"/>
</dbReference>
<evidence type="ECO:0000256" key="8">
    <source>
        <dbReference type="ARBA" id="ARBA00023136"/>
    </source>
</evidence>
<evidence type="ECO:0000256" key="9">
    <source>
        <dbReference type="ARBA" id="ARBA00023303"/>
    </source>
</evidence>
<evidence type="ECO:0000256" key="11">
    <source>
        <dbReference type="SAM" id="Phobius"/>
    </source>
</evidence>
<feature type="transmembrane region" description="Helical" evidence="11">
    <location>
        <begin position="59"/>
        <end position="79"/>
    </location>
</feature>
<keyword evidence="4" id="KW-0677">Repeat</keyword>
<dbReference type="InterPro" id="IPR027359">
    <property type="entry name" value="Volt_channel_dom_sf"/>
</dbReference>
<dbReference type="PANTHER" id="PTHR46988:SF2">
    <property type="entry name" value="TWO PORE CALCIUM CHANNEL PROTEIN 1"/>
    <property type="match status" value="1"/>
</dbReference>
<proteinExistence type="predicted"/>
<feature type="compositionally biased region" description="Basic residues" evidence="10">
    <location>
        <begin position="702"/>
        <end position="716"/>
    </location>
</feature>
<keyword evidence="8 11" id="KW-0472">Membrane</keyword>
<feature type="transmembrane region" description="Helical" evidence="11">
    <location>
        <begin position="148"/>
        <end position="169"/>
    </location>
</feature>
<evidence type="ECO:0000256" key="4">
    <source>
        <dbReference type="ARBA" id="ARBA00022737"/>
    </source>
</evidence>
<keyword evidence="2" id="KW-0813">Transport</keyword>
<feature type="transmembrane region" description="Helical" evidence="11">
    <location>
        <begin position="478"/>
        <end position="503"/>
    </location>
</feature>
<sequence>MSEYESIPRPSSLRRSVSGLRKSDKFDKTASLISDALAGIVQPQPKEGPFATCCFHVHLWIHVVIKAIIVPGFLVLSFFERPFWCSIENAKECECIWNPMEPDVCTIPTFDIKYLGEKPRLYIEITLLGIVIVHQLLLRIAMGGKNYFAAHGCTEGLAIFLLSASLILLQTDQKYHYLDFYTLLGNRIALWLPLFRLFVFVAYSDDVRSQIFLVIRIIPHYLRVGALLALLTIFYAWFGVVVFPTIDQQSDYLKKNQTYDTLSEGDMYFPNLREGMWSLLVLVSTANFPDVALPAYAINRWSMLFFISYLLIGCFFMMNLLLATVYNVYVEEGKKAQEQANKNADINLRKAFTLLSDDHDYINTTSIRGVFAELNQHQEVLYIDDERSEELLAALDKTIESKIDYDAFKKLCLMIQLEPSIKNFDAEDTNRLADILNSDAFEYFIDFLILLNAAVVAAQTRDEIMGYHNRSAEEAEGPIWECIETVLAVFYFIEMCLKIYAFGLKRYFHFCRNQFDAFVSIASVITTFVVYWPNAYNDPSFVRYVLMLRLIRLVRILEAITDFRILGESFLNLLPAAAKLLKFLFCVTYLFAVLGMAIFGGNLSDKPSQRTLLKDTDFYTSGYLPLNFNDMWSSYVTLFCILVVNNWQVLTQGFVAIAGVNARLFFIAFYSVGTLICVNLAVAFIIDTFTVEQEKTKEKASKRTAMRHASSIRRRNPNAAVQNDEEAIALNRA</sequence>
<dbReference type="InterPro" id="IPR005821">
    <property type="entry name" value="Ion_trans_dom"/>
</dbReference>
<evidence type="ECO:0000256" key="10">
    <source>
        <dbReference type="SAM" id="MobiDB-lite"/>
    </source>
</evidence>
<feature type="transmembrane region" description="Helical" evidence="11">
    <location>
        <begin position="181"/>
        <end position="204"/>
    </location>
</feature>
<evidence type="ECO:0000256" key="5">
    <source>
        <dbReference type="ARBA" id="ARBA00022837"/>
    </source>
</evidence>
<dbReference type="InterPro" id="IPR044581">
    <property type="entry name" value="TPC1_plant"/>
</dbReference>
<keyword evidence="6 11" id="KW-1133">Transmembrane helix</keyword>
<keyword evidence="5" id="KW-0106">Calcium</keyword>
<feature type="region of interest" description="Disordered" evidence="10">
    <location>
        <begin position="700"/>
        <end position="733"/>
    </location>
</feature>
<organism evidence="13">
    <name type="scientific">Aureoumbra lagunensis</name>
    <dbReference type="NCBI Taxonomy" id="44058"/>
    <lineage>
        <taxon>Eukaryota</taxon>
        <taxon>Sar</taxon>
        <taxon>Stramenopiles</taxon>
        <taxon>Ochrophyta</taxon>
        <taxon>Pelagophyceae</taxon>
        <taxon>Pelagomonadales</taxon>
        <taxon>Aureoumbra</taxon>
    </lineage>
</organism>
<evidence type="ECO:0000313" key="13">
    <source>
        <dbReference type="EMBL" id="CAE0369509.1"/>
    </source>
</evidence>
<feature type="transmembrane region" description="Helical" evidence="11">
    <location>
        <begin position="515"/>
        <end position="535"/>
    </location>
</feature>
<evidence type="ECO:0000256" key="1">
    <source>
        <dbReference type="ARBA" id="ARBA00004141"/>
    </source>
</evidence>
<feature type="transmembrane region" description="Helical" evidence="11">
    <location>
        <begin position="632"/>
        <end position="657"/>
    </location>
</feature>
<feature type="transmembrane region" description="Helical" evidence="11">
    <location>
        <begin position="580"/>
        <end position="599"/>
    </location>
</feature>
<keyword evidence="3 11" id="KW-0812">Transmembrane</keyword>
<comment type="subcellular location">
    <subcellularLocation>
        <location evidence="1">Membrane</location>
        <topology evidence="1">Multi-pass membrane protein</topology>
    </subcellularLocation>
</comment>
<evidence type="ECO:0000259" key="12">
    <source>
        <dbReference type="Pfam" id="PF00520"/>
    </source>
</evidence>
<evidence type="ECO:0000256" key="3">
    <source>
        <dbReference type="ARBA" id="ARBA00022692"/>
    </source>
</evidence>
<reference evidence="13" key="1">
    <citation type="submission" date="2021-01" db="EMBL/GenBank/DDBJ databases">
        <authorList>
            <person name="Corre E."/>
            <person name="Pelletier E."/>
            <person name="Niang G."/>
            <person name="Scheremetjew M."/>
            <person name="Finn R."/>
            <person name="Kale V."/>
            <person name="Holt S."/>
            <person name="Cochrane G."/>
            <person name="Meng A."/>
            <person name="Brown T."/>
            <person name="Cohen L."/>
        </authorList>
    </citation>
    <scope>NUCLEOTIDE SEQUENCE</scope>
    <source>
        <strain evidence="13">CCMP1510</strain>
    </source>
</reference>
<feature type="transmembrane region" description="Helical" evidence="11">
    <location>
        <begin position="304"/>
        <end position="329"/>
    </location>
</feature>
<evidence type="ECO:0000256" key="7">
    <source>
        <dbReference type="ARBA" id="ARBA00023065"/>
    </source>
</evidence>
<evidence type="ECO:0000256" key="6">
    <source>
        <dbReference type="ARBA" id="ARBA00022989"/>
    </source>
</evidence>
<feature type="domain" description="Ion transport" evidence="12">
    <location>
        <begin position="118"/>
        <end position="336"/>
    </location>
</feature>
<dbReference type="Gene3D" id="1.20.120.350">
    <property type="entry name" value="Voltage-gated potassium channels. Chain C"/>
    <property type="match status" value="1"/>
</dbReference>
<dbReference type="EMBL" id="HBIJ01015383">
    <property type="protein sequence ID" value="CAE0369509.1"/>
    <property type="molecule type" value="Transcribed_RNA"/>
</dbReference>
<dbReference type="Pfam" id="PF00520">
    <property type="entry name" value="Ion_trans"/>
    <property type="match status" value="2"/>
</dbReference>
<protein>
    <recommendedName>
        <fullName evidence="12">Ion transport domain-containing protein</fullName>
    </recommendedName>
</protein>
<dbReference type="AlphaFoldDB" id="A0A7S3JYQ2"/>
<feature type="transmembrane region" description="Helical" evidence="11">
    <location>
        <begin position="664"/>
        <end position="686"/>
    </location>
</feature>
<dbReference type="SUPFAM" id="SSF81324">
    <property type="entry name" value="Voltage-gated potassium channels"/>
    <property type="match status" value="2"/>
</dbReference>